<feature type="region of interest" description="Disordered" evidence="1">
    <location>
        <begin position="1"/>
        <end position="27"/>
    </location>
</feature>
<dbReference type="OrthoDB" id="186853at2157"/>
<organism evidence="3 4">
    <name type="scientific">Natronolimnobius baerhuensis</name>
    <dbReference type="NCBI Taxonomy" id="253108"/>
    <lineage>
        <taxon>Archaea</taxon>
        <taxon>Methanobacteriati</taxon>
        <taxon>Methanobacteriota</taxon>
        <taxon>Stenosarchaea group</taxon>
        <taxon>Halobacteria</taxon>
        <taxon>Halobacteriales</taxon>
        <taxon>Natrialbaceae</taxon>
        <taxon>Natronolimnobius</taxon>
    </lineage>
</organism>
<name>A0A202E3I3_9EURY</name>
<keyword evidence="4" id="KW-1185">Reference proteome</keyword>
<feature type="compositionally biased region" description="Basic and acidic residues" evidence="1">
    <location>
        <begin position="9"/>
        <end position="18"/>
    </location>
</feature>
<reference evidence="3 4" key="1">
    <citation type="submission" date="2017-02" db="EMBL/GenBank/DDBJ databases">
        <title>Natronthermophilus aegyptiacus gen. nov.,sp. nov., an aerobic, extremely halophilic alkalithermophilic archaeon isolated from the athalassohaline Wadi An Natrun, Egypt.</title>
        <authorList>
            <person name="Zhao B."/>
        </authorList>
    </citation>
    <scope>NUCLEOTIDE SEQUENCE [LARGE SCALE GENOMIC DNA]</scope>
    <source>
        <strain evidence="3 4">CGMCC 1.3597</strain>
    </source>
</reference>
<dbReference type="InterPro" id="IPR055933">
    <property type="entry name" value="DUF7511"/>
</dbReference>
<evidence type="ECO:0000256" key="1">
    <source>
        <dbReference type="SAM" id="MobiDB-lite"/>
    </source>
</evidence>
<protein>
    <recommendedName>
        <fullName evidence="2">DUF7511 domain-containing protein</fullName>
    </recommendedName>
</protein>
<comment type="caution">
    <text evidence="3">The sequence shown here is derived from an EMBL/GenBank/DDBJ whole genome shotgun (WGS) entry which is preliminary data.</text>
</comment>
<dbReference type="EMBL" id="MWPH01000006">
    <property type="protein sequence ID" value="OVE82856.1"/>
    <property type="molecule type" value="Genomic_DNA"/>
</dbReference>
<dbReference type="RefSeq" id="WP_054862099.1">
    <property type="nucleotide sequence ID" value="NZ_MWPH01000006.1"/>
</dbReference>
<evidence type="ECO:0000259" key="2">
    <source>
        <dbReference type="Pfam" id="PF24351"/>
    </source>
</evidence>
<dbReference type="Proteomes" id="UP000196084">
    <property type="component" value="Unassembled WGS sequence"/>
</dbReference>
<dbReference type="Pfam" id="PF24351">
    <property type="entry name" value="DUF7511"/>
    <property type="match status" value="1"/>
</dbReference>
<evidence type="ECO:0000313" key="4">
    <source>
        <dbReference type="Proteomes" id="UP000196084"/>
    </source>
</evidence>
<gene>
    <name evidence="3" type="ORF">B2G88_18925</name>
</gene>
<proteinExistence type="predicted"/>
<accession>A0A202E3I3</accession>
<evidence type="ECO:0000313" key="3">
    <source>
        <dbReference type="EMBL" id="OVE82856.1"/>
    </source>
</evidence>
<feature type="domain" description="DUF7511" evidence="2">
    <location>
        <begin position="30"/>
        <end position="75"/>
    </location>
</feature>
<sequence>MTGTSSGYHPDDVRHRETTTPQHSNQSITLEAIVVRYESRPDRCTILPRDCSEVEQLTTWLSADMDVFIDLEQIR</sequence>
<dbReference type="AlphaFoldDB" id="A0A202E3I3"/>